<dbReference type="SUPFAM" id="SSF46565">
    <property type="entry name" value="Chaperone J-domain"/>
    <property type="match status" value="1"/>
</dbReference>
<keyword evidence="3" id="KW-0813">Transport</keyword>
<dbReference type="PROSITE" id="PS00636">
    <property type="entry name" value="DNAJ_1"/>
    <property type="match status" value="1"/>
</dbReference>
<comment type="subcellular location">
    <subcellularLocation>
        <location evidence="2">Cytoplasm</location>
    </subcellularLocation>
    <subcellularLocation>
        <location evidence="1">Nucleus</location>
    </subcellularLocation>
</comment>
<evidence type="ECO:0000313" key="11">
    <source>
        <dbReference type="EMBL" id="WFD24337.1"/>
    </source>
</evidence>
<dbReference type="PANTHER" id="PTHR10527">
    <property type="entry name" value="IMPORTIN BETA"/>
    <property type="match status" value="1"/>
</dbReference>
<dbReference type="GO" id="GO:0005737">
    <property type="term" value="C:cytoplasm"/>
    <property type="evidence" value="ECO:0007669"/>
    <property type="project" value="UniProtKB-SubCell"/>
</dbReference>
<dbReference type="Gene3D" id="1.25.10.10">
    <property type="entry name" value="Leucine-rich Repeat Variant"/>
    <property type="match status" value="1"/>
</dbReference>
<reference evidence="11" key="1">
    <citation type="submission" date="2023-03" db="EMBL/GenBank/DDBJ databases">
        <title>Mating type loci evolution in Malassezia.</title>
        <authorList>
            <person name="Coelho M.A."/>
        </authorList>
    </citation>
    <scope>NUCLEOTIDE SEQUENCE</scope>
    <source>
        <strain evidence="11">CBS 12830</strain>
    </source>
</reference>
<sequence length="1355" mass="149121">MPNDWYSILEVEPTASGNDIRTAYRKQALKSHPDRASASNKEEATAKFKLVAEAYEVLSDDRRRWEYDRFEYPLLTGAMPDGSDPQMSMSPGGHTFVWESSFDSARRAQDRHGSDGFPRGPFDPFELFNSMFARDFHEMEANSGADDSFLSWGMSFPGMPHMGRPTSFGAPPPHHTRNPLMGEPMSPPPFPTMASFHSLFGQHPVHASMPGGNSVYATSSSNYSFQGGSGNASESRRTTVVNGRRETIITKRDAQGNETVRTITPEGETVRINGQLQSTIEAPPAPHAVDMARGDESSSKESKSDSSHTMFFATEALQSRYLKDSKAVPALFEILATSSDLAVRQLASVELRKKLSKSTKVWTKQPVEIRDGIKAKLLEIIVAEPSHLLRNAMARVIAEIARKELPVQSWPALLPWLFTSAESPNATQRQTAMLVLFIVLETFVDSEALKSELPRIMNLFAKGLQDPESIEVRITTVRALSKVAENLDTDDHADLSAMQSAVPQMVEVLQQCLDASHAEGVRQILDVFENLCMLEAPVLTTHLAELVGFFVRNSANRDHEEDLRLMCLNSLVWTIQYKRSRVQSLGLAKPLLEQLMPIATEEESDDVEEDTPARLALRVIDQLATELPPSHVFPPLLELVQAYAQHPDAMHRKAAMMAFGVSVEGCSEYIRPHMDELWPFVESGMKDPEVVVRKASCITLGCLCEMLDEECAAKHAVFLPLIMELINAPATQRAACTALDALLEVMGDEIAQYLPAIMERLTGLLETAPLAVKATITGAIGSAAHAAQEGFVPYFAPLMQRVQPFLLLTEEGEEMDLRGIATDTIGTFAEAVGSEQFRPYLPDMMRVTVESLSMDQPRIRECAFIFFAVMSRVFKDEFGPYLEHVVPRMLQSFEQSEHDPVPGAPGDGTITGFGVPDEDEEDDGFVDMEELANSFLNVSTAVAIEKEVAADSLGELFQHTRAAFLPYVEQATEELISLTSHFYQGIRKSAIATLFTFINTLYELSDSPDWVPGVQVKVPLNPDVQKIVQLVVPNIMEAWEAEDDRTAAIEICQSLASCLNKCGPAIIAPDWLESTCLYTHQILDKKSACQVDPEGEEAEDSEDSSEYESVLISAATDLVGAMANVLGGDFAGPLQQFLPLLCKYYSPGRSTSDRATAIGSLGEVIVGLKSAITPFTQDILTVLSHSITDEEASVRSNSAFAAGVLIENSEADLSPHYSSLLTALQPYFAKAADEADDLKTARDNACGCLARMIMKKPEGVPLDQALPVLFSSLPLENDYAEWTPVLLCLIQLVRANHPVGMQHLDTILQLFRHVLSSSEDVLGGQLRGQVMAFLSQLHSQAPEKVREHGLEAYLV</sequence>
<dbReference type="Pfam" id="PF25574">
    <property type="entry name" value="TPR_IMB1"/>
    <property type="match status" value="1"/>
</dbReference>
<keyword evidence="4" id="KW-0963">Cytoplasm</keyword>
<dbReference type="SMART" id="SM00913">
    <property type="entry name" value="IBN_N"/>
    <property type="match status" value="1"/>
</dbReference>
<feature type="region of interest" description="Disordered" evidence="8">
    <location>
        <begin position="280"/>
        <end position="307"/>
    </location>
</feature>
<gene>
    <name evidence="11" type="ORF">MEQU1_003036</name>
</gene>
<keyword evidence="12" id="KW-1185">Reference proteome</keyword>
<evidence type="ECO:0000256" key="3">
    <source>
        <dbReference type="ARBA" id="ARBA00022448"/>
    </source>
</evidence>
<proteinExistence type="predicted"/>
<evidence type="ECO:0000259" key="10">
    <source>
        <dbReference type="SMART" id="SM00913"/>
    </source>
</evidence>
<dbReference type="SUPFAM" id="SSF48371">
    <property type="entry name" value="ARM repeat"/>
    <property type="match status" value="2"/>
</dbReference>
<evidence type="ECO:0000256" key="1">
    <source>
        <dbReference type="ARBA" id="ARBA00004123"/>
    </source>
</evidence>
<dbReference type="InterPro" id="IPR011989">
    <property type="entry name" value="ARM-like"/>
</dbReference>
<feature type="compositionally biased region" description="Basic and acidic residues" evidence="8">
    <location>
        <begin position="290"/>
        <end position="306"/>
    </location>
</feature>
<dbReference type="Pfam" id="PF03810">
    <property type="entry name" value="IBN_N"/>
    <property type="match status" value="1"/>
</dbReference>
<accession>A0AAF0J049</accession>
<dbReference type="PRINTS" id="PR00625">
    <property type="entry name" value="JDOMAIN"/>
</dbReference>
<evidence type="ECO:0000259" key="9">
    <source>
        <dbReference type="SMART" id="SM00271"/>
    </source>
</evidence>
<dbReference type="Gene3D" id="1.10.287.110">
    <property type="entry name" value="DnaJ domain"/>
    <property type="match status" value="1"/>
</dbReference>
<dbReference type="GO" id="GO:0031267">
    <property type="term" value="F:small GTPase binding"/>
    <property type="evidence" value="ECO:0007669"/>
    <property type="project" value="InterPro"/>
</dbReference>
<dbReference type="InterPro" id="IPR057672">
    <property type="entry name" value="TPR_IPO4/5"/>
</dbReference>
<evidence type="ECO:0000256" key="7">
    <source>
        <dbReference type="ARBA" id="ARBA00023242"/>
    </source>
</evidence>
<evidence type="ECO:0000256" key="2">
    <source>
        <dbReference type="ARBA" id="ARBA00004496"/>
    </source>
</evidence>
<evidence type="ECO:0000313" key="12">
    <source>
        <dbReference type="Proteomes" id="UP001214415"/>
    </source>
</evidence>
<organism evidence="11 12">
    <name type="scientific">Malassezia equina</name>
    <dbReference type="NCBI Taxonomy" id="1381935"/>
    <lineage>
        <taxon>Eukaryota</taxon>
        <taxon>Fungi</taxon>
        <taxon>Dikarya</taxon>
        <taxon>Basidiomycota</taxon>
        <taxon>Ustilaginomycotina</taxon>
        <taxon>Malasseziomycetes</taxon>
        <taxon>Malasseziales</taxon>
        <taxon>Malasseziaceae</taxon>
        <taxon>Malassezia</taxon>
    </lineage>
</organism>
<dbReference type="InterPro" id="IPR018253">
    <property type="entry name" value="DnaJ_domain_CS"/>
</dbReference>
<evidence type="ECO:0000256" key="6">
    <source>
        <dbReference type="ARBA" id="ARBA00022927"/>
    </source>
</evidence>
<keyword evidence="5" id="KW-0677">Repeat</keyword>
<evidence type="ECO:0000256" key="4">
    <source>
        <dbReference type="ARBA" id="ARBA00022490"/>
    </source>
</evidence>
<dbReference type="Pfam" id="PF13513">
    <property type="entry name" value="HEAT_EZ"/>
    <property type="match status" value="1"/>
</dbReference>
<dbReference type="InterPro" id="IPR058584">
    <property type="entry name" value="IMB1_TNPO1-like_TPR"/>
</dbReference>
<dbReference type="Pfam" id="PF00226">
    <property type="entry name" value="DnaJ"/>
    <property type="match status" value="1"/>
</dbReference>
<dbReference type="Pfam" id="PF25780">
    <property type="entry name" value="TPR_IPO5"/>
    <property type="match status" value="1"/>
</dbReference>
<dbReference type="EMBL" id="CP119905">
    <property type="protein sequence ID" value="WFD24337.1"/>
    <property type="molecule type" value="Genomic_DNA"/>
</dbReference>
<feature type="domain" description="Importin N-terminal" evidence="10">
    <location>
        <begin position="313"/>
        <end position="383"/>
    </location>
</feature>
<evidence type="ECO:0000256" key="8">
    <source>
        <dbReference type="SAM" id="MobiDB-lite"/>
    </source>
</evidence>
<name>A0AAF0J049_9BASI</name>
<dbReference type="InterPro" id="IPR001623">
    <property type="entry name" value="DnaJ_domain"/>
</dbReference>
<keyword evidence="7" id="KW-0539">Nucleus</keyword>
<dbReference type="Proteomes" id="UP001214415">
    <property type="component" value="Chromosome 6"/>
</dbReference>
<evidence type="ECO:0000256" key="5">
    <source>
        <dbReference type="ARBA" id="ARBA00022737"/>
    </source>
</evidence>
<protein>
    <recommendedName>
        <fullName evidence="13">Importin subunit beta-4</fullName>
    </recommendedName>
</protein>
<feature type="domain" description="J" evidence="9">
    <location>
        <begin position="3"/>
        <end position="63"/>
    </location>
</feature>
<dbReference type="CDD" id="cd06257">
    <property type="entry name" value="DnaJ"/>
    <property type="match status" value="1"/>
</dbReference>
<evidence type="ECO:0008006" key="13">
    <source>
        <dbReference type="Google" id="ProtNLM"/>
    </source>
</evidence>
<keyword evidence="6" id="KW-0653">Protein transport</keyword>
<dbReference type="InterPro" id="IPR016024">
    <property type="entry name" value="ARM-type_fold"/>
</dbReference>
<dbReference type="GO" id="GO:0006606">
    <property type="term" value="P:protein import into nucleus"/>
    <property type="evidence" value="ECO:0007669"/>
    <property type="project" value="InterPro"/>
</dbReference>
<dbReference type="InterPro" id="IPR001494">
    <property type="entry name" value="Importin-beta_N"/>
</dbReference>
<dbReference type="InterPro" id="IPR040122">
    <property type="entry name" value="Importin_beta"/>
</dbReference>
<dbReference type="InterPro" id="IPR036869">
    <property type="entry name" value="J_dom_sf"/>
</dbReference>
<dbReference type="SMART" id="SM00271">
    <property type="entry name" value="DnaJ"/>
    <property type="match status" value="1"/>
</dbReference>